<accession>A0A2K1IST7</accession>
<dbReference type="InParanoid" id="A0A2K1IST7"/>
<organism evidence="1">
    <name type="scientific">Physcomitrium patens</name>
    <name type="common">Spreading-leaved earth moss</name>
    <name type="synonym">Physcomitrella patens</name>
    <dbReference type="NCBI Taxonomy" id="3218"/>
    <lineage>
        <taxon>Eukaryota</taxon>
        <taxon>Viridiplantae</taxon>
        <taxon>Streptophyta</taxon>
        <taxon>Embryophyta</taxon>
        <taxon>Bryophyta</taxon>
        <taxon>Bryophytina</taxon>
        <taxon>Bryopsida</taxon>
        <taxon>Funariidae</taxon>
        <taxon>Funariales</taxon>
        <taxon>Funariaceae</taxon>
        <taxon>Physcomitrium</taxon>
    </lineage>
</organism>
<dbReference type="AlphaFoldDB" id="A0A2K1IST7"/>
<dbReference type="EnsemblPlants" id="Pp3c21_21199V3.1">
    <property type="protein sequence ID" value="Pp3c21_21199V3.1"/>
    <property type="gene ID" value="Pp3c21_21199"/>
</dbReference>
<evidence type="ECO:0000313" key="2">
    <source>
        <dbReference type="EnsemblPlants" id="Pp3c21_21199V3.1"/>
    </source>
</evidence>
<evidence type="ECO:0000313" key="3">
    <source>
        <dbReference type="Proteomes" id="UP000006727"/>
    </source>
</evidence>
<proteinExistence type="predicted"/>
<dbReference type="Proteomes" id="UP000006727">
    <property type="component" value="Chromosome 21"/>
</dbReference>
<name>A0A2K1IST7_PHYPA</name>
<keyword evidence="3" id="KW-1185">Reference proteome</keyword>
<reference evidence="1 3" key="2">
    <citation type="journal article" date="2018" name="Plant J.">
        <title>The Physcomitrella patens chromosome-scale assembly reveals moss genome structure and evolution.</title>
        <authorList>
            <person name="Lang D."/>
            <person name="Ullrich K.K."/>
            <person name="Murat F."/>
            <person name="Fuchs J."/>
            <person name="Jenkins J."/>
            <person name="Haas F.B."/>
            <person name="Piednoel M."/>
            <person name="Gundlach H."/>
            <person name="Van Bel M."/>
            <person name="Meyberg R."/>
            <person name="Vives C."/>
            <person name="Morata J."/>
            <person name="Symeonidi A."/>
            <person name="Hiss M."/>
            <person name="Muchero W."/>
            <person name="Kamisugi Y."/>
            <person name="Saleh O."/>
            <person name="Blanc G."/>
            <person name="Decker E.L."/>
            <person name="van Gessel N."/>
            <person name="Grimwood J."/>
            <person name="Hayes R.D."/>
            <person name="Graham S.W."/>
            <person name="Gunter L.E."/>
            <person name="McDaniel S.F."/>
            <person name="Hoernstein S.N.W."/>
            <person name="Larsson A."/>
            <person name="Li F.W."/>
            <person name="Perroud P.F."/>
            <person name="Phillips J."/>
            <person name="Ranjan P."/>
            <person name="Rokshar D.S."/>
            <person name="Rothfels C.J."/>
            <person name="Schneider L."/>
            <person name="Shu S."/>
            <person name="Stevenson D.W."/>
            <person name="Thummler F."/>
            <person name="Tillich M."/>
            <person name="Villarreal Aguilar J.C."/>
            <person name="Widiez T."/>
            <person name="Wong G.K."/>
            <person name="Wymore A."/>
            <person name="Zhang Y."/>
            <person name="Zimmer A.D."/>
            <person name="Quatrano R.S."/>
            <person name="Mayer K.F.X."/>
            <person name="Goodstein D."/>
            <person name="Casacuberta J.M."/>
            <person name="Vandepoele K."/>
            <person name="Reski R."/>
            <person name="Cuming A.C."/>
            <person name="Tuskan G.A."/>
            <person name="Maumus F."/>
            <person name="Salse J."/>
            <person name="Schmutz J."/>
            <person name="Rensing S.A."/>
        </authorList>
    </citation>
    <scope>NUCLEOTIDE SEQUENCE [LARGE SCALE GENOMIC DNA]</scope>
    <source>
        <strain evidence="2 3">cv. Gransden 2004</strain>
    </source>
</reference>
<protein>
    <submittedName>
        <fullName evidence="1 2">Uncharacterized protein</fullName>
    </submittedName>
</protein>
<reference evidence="1 3" key="1">
    <citation type="journal article" date="2008" name="Science">
        <title>The Physcomitrella genome reveals evolutionary insights into the conquest of land by plants.</title>
        <authorList>
            <person name="Rensing S."/>
            <person name="Lang D."/>
            <person name="Zimmer A."/>
            <person name="Terry A."/>
            <person name="Salamov A."/>
            <person name="Shapiro H."/>
            <person name="Nishiyama T."/>
            <person name="Perroud P.-F."/>
            <person name="Lindquist E."/>
            <person name="Kamisugi Y."/>
            <person name="Tanahashi T."/>
            <person name="Sakakibara K."/>
            <person name="Fujita T."/>
            <person name="Oishi K."/>
            <person name="Shin-I T."/>
            <person name="Kuroki Y."/>
            <person name="Toyoda A."/>
            <person name="Suzuki Y."/>
            <person name="Hashimoto A."/>
            <person name="Yamaguchi K."/>
            <person name="Sugano A."/>
            <person name="Kohara Y."/>
            <person name="Fujiyama A."/>
            <person name="Anterola A."/>
            <person name="Aoki S."/>
            <person name="Ashton N."/>
            <person name="Barbazuk W.B."/>
            <person name="Barker E."/>
            <person name="Bennetzen J."/>
            <person name="Bezanilla M."/>
            <person name="Blankenship R."/>
            <person name="Cho S.H."/>
            <person name="Dutcher S."/>
            <person name="Estelle M."/>
            <person name="Fawcett J.A."/>
            <person name="Gundlach H."/>
            <person name="Hanada K."/>
            <person name="Heyl A."/>
            <person name="Hicks K.A."/>
            <person name="Hugh J."/>
            <person name="Lohr M."/>
            <person name="Mayer K."/>
            <person name="Melkozernov A."/>
            <person name="Murata T."/>
            <person name="Nelson D."/>
            <person name="Pils B."/>
            <person name="Prigge M."/>
            <person name="Reiss B."/>
            <person name="Renner T."/>
            <person name="Rombauts S."/>
            <person name="Rushton P."/>
            <person name="Sanderfoot A."/>
            <person name="Schween G."/>
            <person name="Shiu S.-H."/>
            <person name="Stueber K."/>
            <person name="Theodoulou F.L."/>
            <person name="Tu H."/>
            <person name="Van de Peer Y."/>
            <person name="Verrier P.J."/>
            <person name="Waters E."/>
            <person name="Wood A."/>
            <person name="Yang L."/>
            <person name="Cove D."/>
            <person name="Cuming A."/>
            <person name="Hasebe M."/>
            <person name="Lucas S."/>
            <person name="Mishler D.B."/>
            <person name="Reski R."/>
            <person name="Grigoriev I."/>
            <person name="Quatrano R.S."/>
            <person name="Boore J.L."/>
        </authorList>
    </citation>
    <scope>NUCLEOTIDE SEQUENCE [LARGE SCALE GENOMIC DNA]</scope>
    <source>
        <strain evidence="2 3">cv. Gransden 2004</strain>
    </source>
</reference>
<evidence type="ECO:0000313" key="1">
    <source>
        <dbReference type="EMBL" id="PNR32341.1"/>
    </source>
</evidence>
<sequence length="380" mass="42555">MEVQVTKPSERPKFYQFIYLLIDSYFIENVEPSLPLQDTHFDQFQEYTAPVVQPLLREEGHRVKGSIPLNDGAGKHDSDAKNFLRITDASRFQQTSIVAERRILDFGAVITLGYSLWELTPCSTLQKNEIANMTRFSTHPSHTMALPYANVVRTDPATVAPANKRVVTMSNDTRFDLASSMRPQSDGLTYNYAGFLIKQTKRHIQMAVEVVAAEERFLADHLVIANFISSTLTPPTFATWLSDLNVEIGGGRVVSSDNAGQGFLCLKAPSKAAAWKILVLTPYRSHGFMCFSTVDTKIRPLHSLSWITLKRPPWQHACVPSEIASNLGIVLARNESKSIIPGPHFCVALDTSNGWKTEIEIEDRIMHNLTILVDYAHLPI</sequence>
<gene>
    <name evidence="1" type="ORF">PHYPA_026467</name>
</gene>
<dbReference type="Gramene" id="Pp3c21_21199V3.1">
    <property type="protein sequence ID" value="Pp3c21_21199V3.1"/>
    <property type="gene ID" value="Pp3c21_21199"/>
</dbReference>
<reference evidence="2" key="3">
    <citation type="submission" date="2020-12" db="UniProtKB">
        <authorList>
            <consortium name="EnsemblPlants"/>
        </authorList>
    </citation>
    <scope>IDENTIFICATION</scope>
</reference>
<dbReference type="EMBL" id="ABEU02000021">
    <property type="protein sequence ID" value="PNR32341.1"/>
    <property type="molecule type" value="Genomic_DNA"/>
</dbReference>